<dbReference type="EMBL" id="KV417271">
    <property type="protein sequence ID" value="KZO99693.1"/>
    <property type="molecule type" value="Genomic_DNA"/>
</dbReference>
<comment type="similarity">
    <text evidence="3 10">Belongs to the cytochrome P450 family.</text>
</comment>
<dbReference type="PRINTS" id="PR00463">
    <property type="entry name" value="EP450I"/>
</dbReference>
<evidence type="ECO:0000256" key="5">
    <source>
        <dbReference type="ARBA" id="ARBA00022723"/>
    </source>
</evidence>
<evidence type="ECO:0000256" key="7">
    <source>
        <dbReference type="ARBA" id="ARBA00023004"/>
    </source>
</evidence>
<dbReference type="Gene3D" id="1.10.630.10">
    <property type="entry name" value="Cytochrome P450"/>
    <property type="match status" value="1"/>
</dbReference>
<keyword evidence="4 9" id="KW-0349">Heme</keyword>
<keyword evidence="5 9" id="KW-0479">Metal-binding</keyword>
<evidence type="ECO:0000256" key="6">
    <source>
        <dbReference type="ARBA" id="ARBA00023002"/>
    </source>
</evidence>
<dbReference type="PANTHER" id="PTHR46300:SF7">
    <property type="entry name" value="P450, PUTATIVE (EUROFUNG)-RELATED"/>
    <property type="match status" value="1"/>
</dbReference>
<keyword evidence="12" id="KW-1185">Reference proteome</keyword>
<comment type="cofactor">
    <cofactor evidence="1 9">
        <name>heme</name>
        <dbReference type="ChEBI" id="CHEBI:30413"/>
    </cofactor>
</comment>
<dbReference type="PRINTS" id="PR00385">
    <property type="entry name" value="P450"/>
</dbReference>
<dbReference type="InterPro" id="IPR001128">
    <property type="entry name" value="Cyt_P450"/>
</dbReference>
<evidence type="ECO:0000256" key="9">
    <source>
        <dbReference type="PIRSR" id="PIRSR602401-1"/>
    </source>
</evidence>
<sequence length="512" mass="57190">MDTWRPSFASVAVLGLGLLVLRSIVRTLRPSLFPPGPPRLPIIGNLHQIPRTAPHIRFTEWNRTYGEVVGLLVFGQPALVLGSHRAVREILEKRAATSSLRPRLVMVEDVCQIGKFASLNSDMDLHKHYRRMFAHALGSRAVQTYWPIQMREMRRAVLEMLGATDDAAWLVCVKRAVASITSQIVYAYDAKTEDDAFIAKVTRILRSVEKTARPGEYIVEGLTFLKQLPTWFPGAGFKREGLRIKQDCRWLIDEPYDDVKQKLVAGEAAPCFVSNLLQDESGHFIADMEEEERVKWAAGVLFGGGTDTTVAAIQMFLVAMLLFPNVQKNAQAEMDRVIGKDRLPSLEDRELLPYCSALLQETLRWNPVVPLCIPHVLTQDEPYDGYVLPRGSIVIANSWALARDPAVYPDPEAFKPERFLAPDGKTLTSGEDGREVFGFGRRVCPGNYLAEASLFAFVCTFIWAANLTGSPEWDGAVPEFEGGIVNRPIHIPADIRPRTSHSQSLLKSTVLE</sequence>
<dbReference type="GO" id="GO:0020037">
    <property type="term" value="F:heme binding"/>
    <property type="evidence" value="ECO:0007669"/>
    <property type="project" value="InterPro"/>
</dbReference>
<dbReference type="SUPFAM" id="SSF48264">
    <property type="entry name" value="Cytochrome P450"/>
    <property type="match status" value="1"/>
</dbReference>
<evidence type="ECO:0000313" key="12">
    <source>
        <dbReference type="Proteomes" id="UP000076738"/>
    </source>
</evidence>
<evidence type="ECO:0000256" key="3">
    <source>
        <dbReference type="ARBA" id="ARBA00010617"/>
    </source>
</evidence>
<dbReference type="STRING" id="1330018.A0A167QEW0"/>
<keyword evidence="8 10" id="KW-0503">Monooxygenase</keyword>
<dbReference type="InterPro" id="IPR002401">
    <property type="entry name" value="Cyt_P450_E_grp-I"/>
</dbReference>
<dbReference type="InterPro" id="IPR017972">
    <property type="entry name" value="Cyt_P450_CS"/>
</dbReference>
<evidence type="ECO:0000256" key="1">
    <source>
        <dbReference type="ARBA" id="ARBA00001971"/>
    </source>
</evidence>
<dbReference type="Proteomes" id="UP000076738">
    <property type="component" value="Unassembled WGS sequence"/>
</dbReference>
<evidence type="ECO:0000256" key="10">
    <source>
        <dbReference type="RuleBase" id="RU000461"/>
    </source>
</evidence>
<evidence type="ECO:0000313" key="11">
    <source>
        <dbReference type="EMBL" id="KZO99693.1"/>
    </source>
</evidence>
<dbReference type="Pfam" id="PF00067">
    <property type="entry name" value="p450"/>
    <property type="match status" value="1"/>
</dbReference>
<dbReference type="AlphaFoldDB" id="A0A167QEW0"/>
<dbReference type="CDD" id="cd11065">
    <property type="entry name" value="CYP64-like"/>
    <property type="match status" value="1"/>
</dbReference>
<comment type="pathway">
    <text evidence="2">Secondary metabolite biosynthesis.</text>
</comment>
<accession>A0A167QEW0</accession>
<feature type="binding site" description="axial binding residue" evidence="9">
    <location>
        <position position="444"/>
    </location>
    <ligand>
        <name>heme</name>
        <dbReference type="ChEBI" id="CHEBI:30413"/>
    </ligand>
    <ligandPart>
        <name>Fe</name>
        <dbReference type="ChEBI" id="CHEBI:18248"/>
    </ligandPart>
</feature>
<dbReference type="GO" id="GO:0005506">
    <property type="term" value="F:iron ion binding"/>
    <property type="evidence" value="ECO:0007669"/>
    <property type="project" value="InterPro"/>
</dbReference>
<protein>
    <submittedName>
        <fullName evidence="11">Cytochrome P450</fullName>
    </submittedName>
</protein>
<proteinExistence type="inferred from homology"/>
<reference evidence="11 12" key="1">
    <citation type="journal article" date="2016" name="Mol. Biol. Evol.">
        <title>Comparative Genomics of Early-Diverging Mushroom-Forming Fungi Provides Insights into the Origins of Lignocellulose Decay Capabilities.</title>
        <authorList>
            <person name="Nagy L.G."/>
            <person name="Riley R."/>
            <person name="Tritt A."/>
            <person name="Adam C."/>
            <person name="Daum C."/>
            <person name="Floudas D."/>
            <person name="Sun H."/>
            <person name="Yadav J.S."/>
            <person name="Pangilinan J."/>
            <person name="Larsson K.H."/>
            <person name="Matsuura K."/>
            <person name="Barry K."/>
            <person name="Labutti K."/>
            <person name="Kuo R."/>
            <person name="Ohm R.A."/>
            <person name="Bhattacharya S.S."/>
            <person name="Shirouzu T."/>
            <person name="Yoshinaga Y."/>
            <person name="Martin F.M."/>
            <person name="Grigoriev I.V."/>
            <person name="Hibbett D.S."/>
        </authorList>
    </citation>
    <scope>NUCLEOTIDE SEQUENCE [LARGE SCALE GENOMIC DNA]</scope>
    <source>
        <strain evidence="11 12">TUFC12733</strain>
    </source>
</reference>
<organism evidence="11 12">
    <name type="scientific">Calocera viscosa (strain TUFC12733)</name>
    <dbReference type="NCBI Taxonomy" id="1330018"/>
    <lineage>
        <taxon>Eukaryota</taxon>
        <taxon>Fungi</taxon>
        <taxon>Dikarya</taxon>
        <taxon>Basidiomycota</taxon>
        <taxon>Agaricomycotina</taxon>
        <taxon>Dacrymycetes</taxon>
        <taxon>Dacrymycetales</taxon>
        <taxon>Dacrymycetaceae</taxon>
        <taxon>Calocera</taxon>
    </lineage>
</organism>
<keyword evidence="6 10" id="KW-0560">Oxidoreductase</keyword>
<dbReference type="GO" id="GO:0004497">
    <property type="term" value="F:monooxygenase activity"/>
    <property type="evidence" value="ECO:0007669"/>
    <property type="project" value="UniProtKB-KW"/>
</dbReference>
<name>A0A167QEW0_CALVF</name>
<evidence type="ECO:0000256" key="4">
    <source>
        <dbReference type="ARBA" id="ARBA00022617"/>
    </source>
</evidence>
<dbReference type="InterPro" id="IPR050364">
    <property type="entry name" value="Cytochrome_P450_fung"/>
</dbReference>
<keyword evidence="7 9" id="KW-0408">Iron</keyword>
<dbReference type="PROSITE" id="PS00086">
    <property type="entry name" value="CYTOCHROME_P450"/>
    <property type="match status" value="1"/>
</dbReference>
<evidence type="ECO:0000256" key="2">
    <source>
        <dbReference type="ARBA" id="ARBA00005179"/>
    </source>
</evidence>
<dbReference type="InterPro" id="IPR036396">
    <property type="entry name" value="Cyt_P450_sf"/>
</dbReference>
<evidence type="ECO:0000256" key="8">
    <source>
        <dbReference type="ARBA" id="ARBA00023033"/>
    </source>
</evidence>
<dbReference type="OrthoDB" id="2789670at2759"/>
<dbReference type="PANTHER" id="PTHR46300">
    <property type="entry name" value="P450, PUTATIVE (EUROFUNG)-RELATED-RELATED"/>
    <property type="match status" value="1"/>
</dbReference>
<dbReference type="GO" id="GO:0016705">
    <property type="term" value="F:oxidoreductase activity, acting on paired donors, with incorporation or reduction of molecular oxygen"/>
    <property type="evidence" value="ECO:0007669"/>
    <property type="project" value="InterPro"/>
</dbReference>
<gene>
    <name evidence="11" type="ORF">CALVIDRAFT_548576</name>
</gene>